<dbReference type="AlphaFoldDB" id="R9GYN3"/>
<dbReference type="STRING" id="1150600.ADIARSV_0026"/>
<comment type="caution">
    <text evidence="1">The sequence shown here is derived from an EMBL/GenBank/DDBJ whole genome shotgun (WGS) entry which is preliminary data.</text>
</comment>
<proteinExistence type="predicted"/>
<reference evidence="1 2" key="1">
    <citation type="journal article" date="2013" name="Genome Announc.">
        <title>Draft Genome Sequence of Arcticibacter svalbardensis Strain MN12-7T, a Member of the Family Sphingobacteriaceae Isolated from an Arctic Soil Sample.</title>
        <authorList>
            <person name="Shivaji S."/>
            <person name="Ara S."/>
            <person name="Prasad S."/>
            <person name="Manasa B.P."/>
            <person name="Begum Z."/>
            <person name="Singh A."/>
            <person name="Kumar Pinnaka A."/>
        </authorList>
    </citation>
    <scope>NUCLEOTIDE SEQUENCE [LARGE SCALE GENOMIC DNA]</scope>
    <source>
        <strain evidence="1 2">MN12-7</strain>
    </source>
</reference>
<protein>
    <submittedName>
        <fullName evidence="1">Uncharacterized protein</fullName>
    </submittedName>
</protein>
<dbReference type="Proteomes" id="UP000014174">
    <property type="component" value="Unassembled WGS sequence"/>
</dbReference>
<dbReference type="RefSeq" id="WP_016193283.1">
    <property type="nucleotide sequence ID" value="NZ_AQPN01000001.1"/>
</dbReference>
<keyword evidence="2" id="KW-1185">Reference proteome</keyword>
<dbReference type="eggNOG" id="ENOG502ZNFQ">
    <property type="taxonomic scope" value="Bacteria"/>
</dbReference>
<organism evidence="1 2">
    <name type="scientific">Arcticibacter svalbardensis MN12-7</name>
    <dbReference type="NCBI Taxonomy" id="1150600"/>
    <lineage>
        <taxon>Bacteria</taxon>
        <taxon>Pseudomonadati</taxon>
        <taxon>Bacteroidota</taxon>
        <taxon>Sphingobacteriia</taxon>
        <taxon>Sphingobacteriales</taxon>
        <taxon>Sphingobacteriaceae</taxon>
        <taxon>Arcticibacter</taxon>
    </lineage>
</organism>
<dbReference type="EMBL" id="AQPN01000001">
    <property type="protein sequence ID" value="EOR96763.1"/>
    <property type="molecule type" value="Genomic_DNA"/>
</dbReference>
<sequence>MSNIIPNKPNGFYLRNEFITWLREDQNYTAGSANSYASYVASANKTILINFFKDDSFFKVIKEVVNQSDKFGVEELIDRLIGIVTKEAPVAVVNKYKNGLIQYRNFLIETLSGEEIIDDVEPLKQFTKAIKESSTVFLKDLQFPNQLTYNKDSLKKIFIFRMVTQDRCYGKVYFLISFLKKLFYKDQISRKFFDDYIENQINNIQLHTNKGTIILNDIKELTIETDSSQKVSVTLILNDNSRSILYTKMGMGNEQLPMNTLALRFIAIDHIFPMKLILEEQEANLPLLKRITQTFRLFKGIKANERIKSKKIKAIGNQLLDTNVFNLNDVPQLKEEMNHINSFIELQLMDGAENLVKKAKFEKLEENKSLII</sequence>
<evidence type="ECO:0000313" key="2">
    <source>
        <dbReference type="Proteomes" id="UP000014174"/>
    </source>
</evidence>
<evidence type="ECO:0000313" key="1">
    <source>
        <dbReference type="EMBL" id="EOR96763.1"/>
    </source>
</evidence>
<accession>R9GYN3</accession>
<gene>
    <name evidence="1" type="ORF">ADIARSV_0026</name>
</gene>
<name>R9GYN3_9SPHI</name>